<feature type="binding site" evidence="15">
    <location>
        <position position="156"/>
    </location>
    <ligand>
        <name>NAD(+)</name>
        <dbReference type="ChEBI" id="CHEBI:57540"/>
    </ligand>
</feature>
<evidence type="ECO:0000256" key="10">
    <source>
        <dbReference type="ARBA" id="ARBA00023027"/>
    </source>
</evidence>
<dbReference type="AlphaFoldDB" id="A0A3R7IJ51"/>
<dbReference type="PANTHER" id="PTHR23389:SF9">
    <property type="entry name" value="DNA LIGASE"/>
    <property type="match status" value="1"/>
</dbReference>
<dbReference type="Gene3D" id="6.20.10.30">
    <property type="match status" value="1"/>
</dbReference>
<evidence type="ECO:0000256" key="16">
    <source>
        <dbReference type="RuleBase" id="RU000618"/>
    </source>
</evidence>
<dbReference type="SUPFAM" id="SSF56091">
    <property type="entry name" value="DNA ligase/mRNA capping enzyme, catalytic domain"/>
    <property type="match status" value="1"/>
</dbReference>
<dbReference type="InterPro" id="IPR018239">
    <property type="entry name" value="DNA_ligase_AS"/>
</dbReference>
<evidence type="ECO:0000256" key="5">
    <source>
        <dbReference type="ARBA" id="ARBA00022705"/>
    </source>
</evidence>
<evidence type="ECO:0000256" key="9">
    <source>
        <dbReference type="ARBA" id="ARBA00022842"/>
    </source>
</evidence>
<gene>
    <name evidence="15 18" type="primary">ligA</name>
    <name evidence="18" type="ORF">CE154_008140</name>
</gene>
<evidence type="ECO:0000256" key="6">
    <source>
        <dbReference type="ARBA" id="ARBA00022723"/>
    </source>
</evidence>
<feature type="binding site" evidence="15">
    <location>
        <position position="451"/>
    </location>
    <ligand>
        <name>Zn(2+)</name>
        <dbReference type="ChEBI" id="CHEBI:29105"/>
    </ligand>
</feature>
<keyword evidence="10 15" id="KW-0520">NAD</keyword>
<dbReference type="Pfam" id="PF03119">
    <property type="entry name" value="DNA_ligase_ZBD"/>
    <property type="match status" value="1"/>
</dbReference>
<evidence type="ECO:0000256" key="12">
    <source>
        <dbReference type="ARBA" id="ARBA00023211"/>
    </source>
</evidence>
<feature type="active site" description="N6-AMP-lysine intermediate" evidence="15">
    <location>
        <position position="135"/>
    </location>
</feature>
<dbReference type="Pfam" id="PF14520">
    <property type="entry name" value="HHH_5"/>
    <property type="match status" value="1"/>
</dbReference>
<name>A0A3R7IJ51_9BURK</name>
<feature type="binding site" evidence="15">
    <location>
        <position position="192"/>
    </location>
    <ligand>
        <name>NAD(+)</name>
        <dbReference type="ChEBI" id="CHEBI:57540"/>
    </ligand>
</feature>
<dbReference type="SMART" id="SM00292">
    <property type="entry name" value="BRCT"/>
    <property type="match status" value="1"/>
</dbReference>
<feature type="binding site" evidence="15">
    <location>
        <position position="309"/>
    </location>
    <ligand>
        <name>NAD(+)</name>
        <dbReference type="ChEBI" id="CHEBI:57540"/>
    </ligand>
</feature>
<evidence type="ECO:0000256" key="8">
    <source>
        <dbReference type="ARBA" id="ARBA00022833"/>
    </source>
</evidence>
<dbReference type="SMART" id="SM00532">
    <property type="entry name" value="LIGANc"/>
    <property type="match status" value="1"/>
</dbReference>
<reference evidence="18 19" key="1">
    <citation type="submission" date="2018-09" db="EMBL/GenBank/DDBJ databases">
        <title>Genome comparison of Alicycliphilus sp. BQ1, a polyurethanolytic bacterium, with its closest phylogenetic relatives Alicycliphilus denitrificans BC and K601, unable to attack polyurethane.</title>
        <authorList>
            <person name="Loza-Tavera H."/>
            <person name="Lozano L."/>
            <person name="Cevallos M."/>
            <person name="Maya-Lucas O."/>
            <person name="Garcia-Mena J."/>
            <person name="Hernandez J."/>
        </authorList>
    </citation>
    <scope>NUCLEOTIDE SEQUENCE [LARGE SCALE GENOMIC DNA]</scope>
    <source>
        <strain evidence="18 19">BQ1</strain>
    </source>
</reference>
<keyword evidence="9 15" id="KW-0460">Magnesium</keyword>
<dbReference type="EMBL" id="NKDB02000001">
    <property type="protein sequence ID" value="RKJ99675.1"/>
    <property type="molecule type" value="Genomic_DNA"/>
</dbReference>
<dbReference type="SUPFAM" id="SSF47781">
    <property type="entry name" value="RuvA domain 2-like"/>
    <property type="match status" value="1"/>
</dbReference>
<evidence type="ECO:0000256" key="14">
    <source>
        <dbReference type="ARBA" id="ARBA00060881"/>
    </source>
</evidence>
<dbReference type="HAMAP" id="MF_01588">
    <property type="entry name" value="DNA_ligase_A"/>
    <property type="match status" value="1"/>
</dbReference>
<dbReference type="GO" id="GO:0003677">
    <property type="term" value="F:DNA binding"/>
    <property type="evidence" value="ECO:0007669"/>
    <property type="project" value="InterPro"/>
</dbReference>
<evidence type="ECO:0000256" key="7">
    <source>
        <dbReference type="ARBA" id="ARBA00022763"/>
    </source>
</evidence>
<dbReference type="SMART" id="SM00278">
    <property type="entry name" value="HhH1"/>
    <property type="match status" value="3"/>
</dbReference>
<dbReference type="FunFam" id="1.10.150.20:FF:000007">
    <property type="entry name" value="DNA ligase"/>
    <property type="match status" value="1"/>
</dbReference>
<proteinExistence type="inferred from homology"/>
<dbReference type="EC" id="6.5.1.2" evidence="2 15"/>
<dbReference type="InterPro" id="IPR033136">
    <property type="entry name" value="DNA_ligase_CS"/>
</dbReference>
<dbReference type="PROSITE" id="PS50172">
    <property type="entry name" value="BRCT"/>
    <property type="match status" value="1"/>
</dbReference>
<accession>A0A3R7IJ51</accession>
<evidence type="ECO:0000256" key="4">
    <source>
        <dbReference type="ARBA" id="ARBA00022598"/>
    </source>
</evidence>
<evidence type="ECO:0000313" key="19">
    <source>
        <dbReference type="Proteomes" id="UP000216225"/>
    </source>
</evidence>
<keyword evidence="11 15" id="KW-0234">DNA repair</keyword>
<dbReference type="InterPro" id="IPR004150">
    <property type="entry name" value="NAD_DNA_ligase_OB"/>
</dbReference>
<dbReference type="PROSITE" id="PS01056">
    <property type="entry name" value="DNA_LIGASE_N2"/>
    <property type="match status" value="1"/>
</dbReference>
<dbReference type="InterPro" id="IPR013840">
    <property type="entry name" value="DNAligase_N"/>
</dbReference>
<keyword evidence="4 15" id="KW-0436">Ligase</keyword>
<dbReference type="NCBIfam" id="TIGR00575">
    <property type="entry name" value="dnlj"/>
    <property type="match status" value="1"/>
</dbReference>
<dbReference type="InterPro" id="IPR010994">
    <property type="entry name" value="RuvA_2-like"/>
</dbReference>
<sequence>MTEQPELFSAPALAAPALVASKVEALRARLNQWAHEYYVLDEPSVPDAEYDRVFQQLQALEGAYPSLVTPDSPTQRVIGAVMSGLAPVRHRVAMLSIRTETDTEASGAEAFDARIRRELKLAPEDPPVEYVAEPKFDGLAMSLRYEHGRLVQAATRGDGEVGEDVTHNIRTIRQIPLVLPKDAPPVLEVRGEVYMRRADFEQLNERQREKGDKTFVNPRNAAAGAVRQLDSGIAAQRPLSFFAYGLGEVEGGPEFATHYELLQRLKAWGFPVAAQVRIALGASGLIAFHQQIGAERDQLPYDIDGVVYKVNSLALQRQLGFVTREPRWAVAHKYPAQEMMTRVEGIDVQVGRTGKLTPVARLAPVFVGGVTVTNATLHNLFELRRKRVRVGDQVIVRRAGDVIPEVVGVVPAPRASYVPNFRMPAQCPICGSSVVREPGEVNHRCSGGLFCPAQRKQAVLHFAQRRAMDIEGLGEKLVDQLVDGHVIRTLPDLFRLELPTLAGLDRMAEKSAQNVLDALQKSKQTTLPRFLFGLGIRHVGEATAKDLARHFGALDAIMDAGVDQLLQVNDVGPVVAESIHTFFAQPHNREVVEQLRECGITWEEGEPAAGATLPLAGKTIVLTGTLPTLSRDEAKDMLEAAGAKVAGSVSKKTHYVVAGAEAGSKLEKAQALGIPVLDEDGLRALLRGEG</sequence>
<keyword evidence="8 15" id="KW-0862">Zinc</keyword>
<evidence type="ECO:0000256" key="15">
    <source>
        <dbReference type="HAMAP-Rule" id="MF_01588"/>
    </source>
</evidence>
<dbReference type="PIRSF" id="PIRSF001604">
    <property type="entry name" value="LigA"/>
    <property type="match status" value="1"/>
</dbReference>
<dbReference type="FunFam" id="3.40.50.10190:FF:000054">
    <property type="entry name" value="DNA ligase"/>
    <property type="match status" value="1"/>
</dbReference>
<dbReference type="CDD" id="cd00114">
    <property type="entry name" value="LIGANc"/>
    <property type="match status" value="1"/>
</dbReference>
<evidence type="ECO:0000259" key="17">
    <source>
        <dbReference type="PROSITE" id="PS50172"/>
    </source>
</evidence>
<feature type="binding site" evidence="15">
    <location>
        <begin position="47"/>
        <end position="51"/>
    </location>
    <ligand>
        <name>NAD(+)</name>
        <dbReference type="ChEBI" id="CHEBI:57540"/>
    </ligand>
</feature>
<evidence type="ECO:0000256" key="13">
    <source>
        <dbReference type="ARBA" id="ARBA00034005"/>
    </source>
</evidence>
<dbReference type="Gene3D" id="1.10.150.20">
    <property type="entry name" value="5' to 3' exonuclease, C-terminal subdomain"/>
    <property type="match status" value="2"/>
</dbReference>
<dbReference type="CDD" id="cd17748">
    <property type="entry name" value="BRCT_DNA_ligase_like"/>
    <property type="match status" value="1"/>
</dbReference>
<dbReference type="Pfam" id="PF00533">
    <property type="entry name" value="BRCT"/>
    <property type="match status" value="1"/>
</dbReference>
<protein>
    <recommendedName>
        <fullName evidence="3 15">DNA ligase</fullName>
        <ecNumber evidence="2 15">6.5.1.2</ecNumber>
    </recommendedName>
    <alternativeName>
        <fullName evidence="15">Polydeoxyribonucleotide synthase [NAD(+)]</fullName>
    </alternativeName>
</protein>
<comment type="caution">
    <text evidence="18">The sequence shown here is derived from an EMBL/GenBank/DDBJ whole genome shotgun (WGS) entry which is preliminary data.</text>
</comment>
<dbReference type="InterPro" id="IPR003583">
    <property type="entry name" value="Hlx-hairpin-Hlx_DNA-bd_motif"/>
</dbReference>
<dbReference type="Pfam" id="PF01653">
    <property type="entry name" value="DNA_ligase_aden"/>
    <property type="match status" value="1"/>
</dbReference>
<dbReference type="Pfam" id="PF12826">
    <property type="entry name" value="HHH_2"/>
    <property type="match status" value="1"/>
</dbReference>
<feature type="binding site" evidence="15">
    <location>
        <position position="333"/>
    </location>
    <ligand>
        <name>NAD(+)</name>
        <dbReference type="ChEBI" id="CHEBI:57540"/>
    </ligand>
</feature>
<dbReference type="Pfam" id="PF03120">
    <property type="entry name" value="OB_DNA_ligase"/>
    <property type="match status" value="1"/>
</dbReference>
<dbReference type="SUPFAM" id="SSF52113">
    <property type="entry name" value="BRCT domain"/>
    <property type="match status" value="1"/>
</dbReference>
<comment type="catalytic activity">
    <reaction evidence="13 15 16">
        <text>NAD(+) + (deoxyribonucleotide)n-3'-hydroxyl + 5'-phospho-(deoxyribonucleotide)m = (deoxyribonucleotide)n+m + AMP + beta-nicotinamide D-nucleotide.</text>
        <dbReference type="EC" id="6.5.1.2"/>
    </reaction>
</comment>
<dbReference type="InterPro" id="IPR036420">
    <property type="entry name" value="BRCT_dom_sf"/>
</dbReference>
<dbReference type="GO" id="GO:0046872">
    <property type="term" value="F:metal ion binding"/>
    <property type="evidence" value="ECO:0007669"/>
    <property type="project" value="UniProtKB-KW"/>
</dbReference>
<comment type="cofactor">
    <cofactor evidence="15">
        <name>Mg(2+)</name>
        <dbReference type="ChEBI" id="CHEBI:18420"/>
    </cofactor>
    <cofactor evidence="15">
        <name>Mn(2+)</name>
        <dbReference type="ChEBI" id="CHEBI:29035"/>
    </cofactor>
</comment>
<dbReference type="GO" id="GO:0006260">
    <property type="term" value="P:DNA replication"/>
    <property type="evidence" value="ECO:0007669"/>
    <property type="project" value="UniProtKB-KW"/>
</dbReference>
<keyword evidence="5 15" id="KW-0235">DNA replication</keyword>
<dbReference type="PANTHER" id="PTHR23389">
    <property type="entry name" value="CHROMOSOME TRANSMISSION FIDELITY FACTOR 18"/>
    <property type="match status" value="1"/>
</dbReference>
<comment type="function">
    <text evidence="1 15">DNA ligase that catalyzes the formation of phosphodiester linkages between 5'-phosphoryl and 3'-hydroxyl groups in double-stranded DNA using NAD as a coenzyme and as the energy source for the reaction. It is essential for DNA replication and repair of damaged DNA.</text>
</comment>
<organism evidence="18 19">
    <name type="scientific">Alicycliphilus denitrificans</name>
    <dbReference type="NCBI Taxonomy" id="179636"/>
    <lineage>
        <taxon>Bacteria</taxon>
        <taxon>Pseudomonadati</taxon>
        <taxon>Pseudomonadota</taxon>
        <taxon>Betaproteobacteria</taxon>
        <taxon>Burkholderiales</taxon>
        <taxon>Comamonadaceae</taxon>
        <taxon>Alicycliphilus</taxon>
    </lineage>
</organism>
<dbReference type="InterPro" id="IPR013839">
    <property type="entry name" value="DNAligase_adenylation"/>
</dbReference>
<dbReference type="GO" id="GO:0005829">
    <property type="term" value="C:cytosol"/>
    <property type="evidence" value="ECO:0007669"/>
    <property type="project" value="TreeGrafter"/>
</dbReference>
<keyword evidence="7 15" id="KW-0227">DNA damage</keyword>
<dbReference type="NCBIfam" id="NF005932">
    <property type="entry name" value="PRK07956.1"/>
    <property type="match status" value="1"/>
</dbReference>
<dbReference type="GO" id="GO:0003911">
    <property type="term" value="F:DNA ligase (NAD+) activity"/>
    <property type="evidence" value="ECO:0007669"/>
    <property type="project" value="UniProtKB-UniRule"/>
</dbReference>
<dbReference type="GO" id="GO:0006281">
    <property type="term" value="P:DNA repair"/>
    <property type="evidence" value="ECO:0007669"/>
    <property type="project" value="UniProtKB-KW"/>
</dbReference>
<feature type="binding site" evidence="15">
    <location>
        <position position="430"/>
    </location>
    <ligand>
        <name>Zn(2+)</name>
        <dbReference type="ChEBI" id="CHEBI:29105"/>
    </ligand>
</feature>
<dbReference type="Gene3D" id="3.30.470.30">
    <property type="entry name" value="DNA ligase/mRNA capping enzyme"/>
    <property type="match status" value="1"/>
</dbReference>
<dbReference type="Proteomes" id="UP000216225">
    <property type="component" value="Unassembled WGS sequence"/>
</dbReference>
<dbReference type="InterPro" id="IPR012340">
    <property type="entry name" value="NA-bd_OB-fold"/>
</dbReference>
<comment type="similarity">
    <text evidence="14 15">Belongs to the NAD-dependent DNA ligase family. LigA subfamily.</text>
</comment>
<evidence type="ECO:0000313" key="18">
    <source>
        <dbReference type="EMBL" id="RKJ99675.1"/>
    </source>
</evidence>
<keyword evidence="12 15" id="KW-0464">Manganese</keyword>
<evidence type="ECO:0000256" key="1">
    <source>
        <dbReference type="ARBA" id="ARBA00004067"/>
    </source>
</evidence>
<dbReference type="InterPro" id="IPR001679">
    <property type="entry name" value="DNA_ligase"/>
</dbReference>
<dbReference type="SUPFAM" id="SSF50249">
    <property type="entry name" value="Nucleic acid-binding proteins"/>
    <property type="match status" value="1"/>
</dbReference>
<evidence type="ECO:0000256" key="2">
    <source>
        <dbReference type="ARBA" id="ARBA00012722"/>
    </source>
</evidence>
<dbReference type="FunFam" id="1.10.150.20:FF:000006">
    <property type="entry name" value="DNA ligase"/>
    <property type="match status" value="1"/>
</dbReference>
<dbReference type="InterPro" id="IPR001357">
    <property type="entry name" value="BRCT_dom"/>
</dbReference>
<feature type="binding site" evidence="15">
    <location>
        <position position="427"/>
    </location>
    <ligand>
        <name>Zn(2+)</name>
        <dbReference type="ChEBI" id="CHEBI:29105"/>
    </ligand>
</feature>
<feature type="binding site" evidence="15">
    <location>
        <begin position="96"/>
        <end position="97"/>
    </location>
    <ligand>
        <name>NAD(+)</name>
        <dbReference type="ChEBI" id="CHEBI:57540"/>
    </ligand>
</feature>
<dbReference type="Gene3D" id="3.40.50.10190">
    <property type="entry name" value="BRCT domain"/>
    <property type="match status" value="1"/>
</dbReference>
<dbReference type="Gene3D" id="2.40.50.140">
    <property type="entry name" value="Nucleic acid-binding proteins"/>
    <property type="match status" value="1"/>
</dbReference>
<dbReference type="FunFam" id="3.30.470.30:FF:000001">
    <property type="entry name" value="DNA ligase"/>
    <property type="match status" value="1"/>
</dbReference>
<keyword evidence="6 15" id="KW-0479">Metal-binding</keyword>
<dbReference type="PROSITE" id="PS01055">
    <property type="entry name" value="DNA_LIGASE_N1"/>
    <property type="match status" value="1"/>
</dbReference>
<dbReference type="RefSeq" id="WP_094436761.1">
    <property type="nucleotide sequence ID" value="NZ_NKDB02000001.1"/>
</dbReference>
<comment type="caution">
    <text evidence="15">Lacks conserved residue(s) required for the propagation of feature annotation.</text>
</comment>
<evidence type="ECO:0000256" key="3">
    <source>
        <dbReference type="ARBA" id="ARBA00013308"/>
    </source>
</evidence>
<evidence type="ECO:0000256" key="11">
    <source>
        <dbReference type="ARBA" id="ARBA00023204"/>
    </source>
</evidence>
<dbReference type="FunFam" id="2.40.50.140:FF:000012">
    <property type="entry name" value="DNA ligase"/>
    <property type="match status" value="1"/>
</dbReference>
<dbReference type="InterPro" id="IPR004149">
    <property type="entry name" value="Znf_DNAligase_C4"/>
</dbReference>
<dbReference type="InterPro" id="IPR041663">
    <property type="entry name" value="DisA/LigA_HHH"/>
</dbReference>
<feature type="binding site" evidence="15">
    <location>
        <position position="133"/>
    </location>
    <ligand>
        <name>NAD(+)</name>
        <dbReference type="ChEBI" id="CHEBI:57540"/>
    </ligand>
</feature>
<dbReference type="Gene3D" id="1.10.287.610">
    <property type="entry name" value="Helix hairpin bin"/>
    <property type="match status" value="1"/>
</dbReference>
<feature type="domain" description="BRCT" evidence="17">
    <location>
        <begin position="610"/>
        <end position="690"/>
    </location>
</feature>